<gene>
    <name evidence="8" type="ORF">C8D93_101716</name>
</gene>
<reference evidence="8 9" key="1">
    <citation type="submission" date="2018-04" db="EMBL/GenBank/DDBJ databases">
        <title>Genomic Encyclopedia of Type Strains, Phase IV (KMG-IV): sequencing the most valuable type-strain genomes for metagenomic binning, comparative biology and taxonomic classification.</title>
        <authorList>
            <person name="Goeker M."/>
        </authorList>
    </citation>
    <scope>NUCLEOTIDE SEQUENCE [LARGE SCALE GENOMIC DNA]</scope>
    <source>
        <strain evidence="8 9">DSM 104150</strain>
    </source>
</reference>
<dbReference type="CDD" id="cd00567">
    <property type="entry name" value="ACAD"/>
    <property type="match status" value="1"/>
</dbReference>
<dbReference type="GO" id="GO:0003995">
    <property type="term" value="F:acyl-CoA dehydrogenase activity"/>
    <property type="evidence" value="ECO:0007669"/>
    <property type="project" value="TreeGrafter"/>
</dbReference>
<dbReference type="Pfam" id="PF00441">
    <property type="entry name" value="Acyl-CoA_dh_1"/>
    <property type="match status" value="1"/>
</dbReference>
<dbReference type="InterPro" id="IPR037069">
    <property type="entry name" value="AcylCoA_DH/ox_N_sf"/>
</dbReference>
<evidence type="ECO:0000259" key="7">
    <source>
        <dbReference type="Pfam" id="PF02771"/>
    </source>
</evidence>
<dbReference type="Pfam" id="PF02771">
    <property type="entry name" value="Acyl-CoA_dh_N"/>
    <property type="match status" value="1"/>
</dbReference>
<organism evidence="8 9">
    <name type="scientific">Sinimarinibacterium flocculans</name>
    <dbReference type="NCBI Taxonomy" id="985250"/>
    <lineage>
        <taxon>Bacteria</taxon>
        <taxon>Pseudomonadati</taxon>
        <taxon>Pseudomonadota</taxon>
        <taxon>Gammaproteobacteria</taxon>
        <taxon>Nevskiales</taxon>
        <taxon>Nevskiaceae</taxon>
        <taxon>Sinimarinibacterium</taxon>
    </lineage>
</organism>
<dbReference type="InterPro" id="IPR009075">
    <property type="entry name" value="AcylCo_DH/oxidase_C"/>
</dbReference>
<dbReference type="RefSeq" id="WP_110263758.1">
    <property type="nucleotide sequence ID" value="NZ_CAKZQT010000024.1"/>
</dbReference>
<dbReference type="InterPro" id="IPR046373">
    <property type="entry name" value="Acyl-CoA_Oxase/DH_mid-dom_sf"/>
</dbReference>
<evidence type="ECO:0000256" key="4">
    <source>
        <dbReference type="ARBA" id="ARBA00022827"/>
    </source>
</evidence>
<dbReference type="Gene3D" id="1.20.140.10">
    <property type="entry name" value="Butyryl-CoA Dehydrogenase, subunit A, domain 3"/>
    <property type="match status" value="1"/>
</dbReference>
<dbReference type="EMBL" id="QICN01000001">
    <property type="protein sequence ID" value="PXV71661.1"/>
    <property type="molecule type" value="Genomic_DNA"/>
</dbReference>
<evidence type="ECO:0000256" key="1">
    <source>
        <dbReference type="ARBA" id="ARBA00001974"/>
    </source>
</evidence>
<keyword evidence="5" id="KW-0560">Oxidoreductase</keyword>
<dbReference type="OrthoDB" id="7053515at2"/>
<dbReference type="SUPFAM" id="SSF47203">
    <property type="entry name" value="Acyl-CoA dehydrogenase C-terminal domain-like"/>
    <property type="match status" value="1"/>
</dbReference>
<dbReference type="Proteomes" id="UP000248330">
    <property type="component" value="Unassembled WGS sequence"/>
</dbReference>
<dbReference type="InterPro" id="IPR009100">
    <property type="entry name" value="AcylCoA_DH/oxidase_NM_dom_sf"/>
</dbReference>
<evidence type="ECO:0000313" key="9">
    <source>
        <dbReference type="Proteomes" id="UP000248330"/>
    </source>
</evidence>
<dbReference type="SUPFAM" id="SSF56645">
    <property type="entry name" value="Acyl-CoA dehydrogenase NM domain-like"/>
    <property type="match status" value="1"/>
</dbReference>
<dbReference type="AlphaFoldDB" id="A0A318EKC8"/>
<name>A0A318EKC8_9GAMM</name>
<comment type="caution">
    <text evidence="8">The sequence shown here is derived from an EMBL/GenBank/DDBJ whole genome shotgun (WGS) entry which is preliminary data.</text>
</comment>
<keyword evidence="4" id="KW-0274">FAD</keyword>
<evidence type="ECO:0000256" key="5">
    <source>
        <dbReference type="ARBA" id="ARBA00023002"/>
    </source>
</evidence>
<comment type="similarity">
    <text evidence="2">Belongs to the acyl-CoA dehydrogenase family.</text>
</comment>
<dbReference type="PANTHER" id="PTHR43884:SF20">
    <property type="entry name" value="ACYL-COA DEHYDROGENASE FADE28"/>
    <property type="match status" value="1"/>
</dbReference>
<dbReference type="Gene3D" id="1.10.540.10">
    <property type="entry name" value="Acyl-CoA dehydrogenase/oxidase, N-terminal domain"/>
    <property type="match status" value="1"/>
</dbReference>
<protein>
    <submittedName>
        <fullName evidence="8">Alkylation response protein AidB-like acyl-CoA dehydrogenase</fullName>
    </submittedName>
</protein>
<dbReference type="InterPro" id="IPR036250">
    <property type="entry name" value="AcylCo_DH-like_C"/>
</dbReference>
<dbReference type="PANTHER" id="PTHR43884">
    <property type="entry name" value="ACYL-COA DEHYDROGENASE"/>
    <property type="match status" value="1"/>
</dbReference>
<feature type="domain" description="Acyl-CoA dehydrogenase/oxidase N-terminal" evidence="7">
    <location>
        <begin position="6"/>
        <end position="117"/>
    </location>
</feature>
<accession>A0A318EKC8</accession>
<sequence>MNFLLSDDQQEIQEAVRRYLAKTCQSVDLHRIFDSSSGHDIALWKGLADIGVTGLALPEEAGGMGLELIDLALVAEILGAAATPGPFLGHSLAGLALAWSSNKTLARRWLPGLASGEVIGTVAFAEGASLWWPEEWQLPSAAPVLVGTKTRVPFAAAADLIVVGTSGGQLYLVERDAPGLEISEEDSVDRTRRLGRIQFHKTPASLLTAAPDVAERLCNAARVLLAADAFGGANCCLERTVDYAKTREQFGRPIGAFQGLKHQLADLAVAIEPARGLYWYAAHAFDRIPEQASPAAALAKAHLTDCYIQVSRGSVEAHGGIGYTWDCDIQIYVKRAMFDYAFLGGAPKHRARYADLAGW</sequence>
<evidence type="ECO:0000256" key="3">
    <source>
        <dbReference type="ARBA" id="ARBA00022630"/>
    </source>
</evidence>
<dbReference type="GO" id="GO:0050660">
    <property type="term" value="F:flavin adenine dinucleotide binding"/>
    <property type="evidence" value="ECO:0007669"/>
    <property type="project" value="InterPro"/>
</dbReference>
<feature type="domain" description="Acyl-CoA dehydrogenase/oxidase C-terminal" evidence="6">
    <location>
        <begin position="213"/>
        <end position="344"/>
    </location>
</feature>
<keyword evidence="9" id="KW-1185">Reference proteome</keyword>
<keyword evidence="3" id="KW-0285">Flavoprotein</keyword>
<proteinExistence type="inferred from homology"/>
<evidence type="ECO:0000259" key="6">
    <source>
        <dbReference type="Pfam" id="PF00441"/>
    </source>
</evidence>
<comment type="cofactor">
    <cofactor evidence="1">
        <name>FAD</name>
        <dbReference type="ChEBI" id="CHEBI:57692"/>
    </cofactor>
</comment>
<dbReference type="InterPro" id="IPR013786">
    <property type="entry name" value="AcylCoA_DH/ox_N"/>
</dbReference>
<evidence type="ECO:0000313" key="8">
    <source>
        <dbReference type="EMBL" id="PXV71661.1"/>
    </source>
</evidence>
<evidence type="ECO:0000256" key="2">
    <source>
        <dbReference type="ARBA" id="ARBA00009347"/>
    </source>
</evidence>
<dbReference type="Gene3D" id="2.40.110.10">
    <property type="entry name" value="Butyryl-CoA Dehydrogenase, subunit A, domain 2"/>
    <property type="match status" value="1"/>
</dbReference>